<proteinExistence type="predicted"/>
<name>A0A2T3Z5G2_TRIA4</name>
<protein>
    <submittedName>
        <fullName evidence="2">Uncharacterized protein</fullName>
    </submittedName>
</protein>
<accession>A0A2T3Z5G2</accession>
<dbReference type="Proteomes" id="UP000240493">
    <property type="component" value="Unassembled WGS sequence"/>
</dbReference>
<evidence type="ECO:0000256" key="1">
    <source>
        <dbReference type="SAM" id="MobiDB-lite"/>
    </source>
</evidence>
<keyword evidence="3" id="KW-1185">Reference proteome</keyword>
<dbReference type="AlphaFoldDB" id="A0A2T3Z5G2"/>
<feature type="region of interest" description="Disordered" evidence="1">
    <location>
        <begin position="1"/>
        <end position="20"/>
    </location>
</feature>
<evidence type="ECO:0000313" key="3">
    <source>
        <dbReference type="Proteomes" id="UP000240493"/>
    </source>
</evidence>
<sequence length="75" mass="8392">MRGQNCDRPSQIASSRDNPGLDICCQMMRQEEASIFGKSWRSKRVTCVASKGSILWPNPSSLARPSPQDANIRRL</sequence>
<reference evidence="2 3" key="1">
    <citation type="submission" date="2016-07" db="EMBL/GenBank/DDBJ databases">
        <title>Multiple horizontal gene transfer events from other fungi enriched the ability of initially mycotrophic Trichoderma (Ascomycota) to feed on dead plant biomass.</title>
        <authorList>
            <consortium name="DOE Joint Genome Institute"/>
            <person name="Aerts A."/>
            <person name="Atanasova L."/>
            <person name="Chenthamara K."/>
            <person name="Zhang J."/>
            <person name="Grujic M."/>
            <person name="Henrissat B."/>
            <person name="Kuo A."/>
            <person name="Salamov A."/>
            <person name="Lipzen A."/>
            <person name="Labutti K."/>
            <person name="Barry K."/>
            <person name="Miao Y."/>
            <person name="Rahimi M.J."/>
            <person name="Shen Q."/>
            <person name="Grigoriev I.V."/>
            <person name="Kubicek C.P."/>
            <person name="Druzhinina I.S."/>
        </authorList>
    </citation>
    <scope>NUCLEOTIDE SEQUENCE [LARGE SCALE GENOMIC DNA]</scope>
    <source>
        <strain evidence="2 3">CBS 433.97</strain>
    </source>
</reference>
<evidence type="ECO:0000313" key="2">
    <source>
        <dbReference type="EMBL" id="PTB40061.1"/>
    </source>
</evidence>
<gene>
    <name evidence="2" type="ORF">M441DRAFT_141770</name>
</gene>
<dbReference type="OrthoDB" id="10453455at2759"/>
<feature type="compositionally biased region" description="Polar residues" evidence="1">
    <location>
        <begin position="7"/>
        <end position="17"/>
    </location>
</feature>
<dbReference type="EMBL" id="KZ679263">
    <property type="protein sequence ID" value="PTB40061.1"/>
    <property type="molecule type" value="Genomic_DNA"/>
</dbReference>
<organism evidence="2 3">
    <name type="scientific">Trichoderma asperellum (strain ATCC 204424 / CBS 433.97 / NBRC 101777)</name>
    <dbReference type="NCBI Taxonomy" id="1042311"/>
    <lineage>
        <taxon>Eukaryota</taxon>
        <taxon>Fungi</taxon>
        <taxon>Dikarya</taxon>
        <taxon>Ascomycota</taxon>
        <taxon>Pezizomycotina</taxon>
        <taxon>Sordariomycetes</taxon>
        <taxon>Hypocreomycetidae</taxon>
        <taxon>Hypocreales</taxon>
        <taxon>Hypocreaceae</taxon>
        <taxon>Trichoderma</taxon>
    </lineage>
</organism>